<reference evidence="12" key="1">
    <citation type="submission" date="2020-12" db="EMBL/GenBank/DDBJ databases">
        <title>Ramlibacter sp. nov., isolated from a freshwater alga, Cryptomonas.</title>
        <authorList>
            <person name="Kim H.M."/>
            <person name="Jeon C.O."/>
        </authorList>
    </citation>
    <scope>NUCLEOTIDE SEQUENCE</scope>
    <source>
        <strain evidence="12">CrO1</strain>
    </source>
</reference>
<keyword evidence="4 12" id="KW-0808">Transferase</keyword>
<dbReference type="PANTHER" id="PTHR13847:SF283">
    <property type="entry name" value="TRNA 5-METHYLAMINOMETHYL-2-THIOURIDINE BIOSYNTHESIS BIFUNCTIONAL PROTEIN MNMC"/>
    <property type="match status" value="1"/>
</dbReference>
<dbReference type="Gene3D" id="3.50.50.60">
    <property type="entry name" value="FAD/NAD(P)-binding domain"/>
    <property type="match status" value="1"/>
</dbReference>
<keyword evidence="6" id="KW-0819">tRNA processing</keyword>
<sequence>MAERVVGSFAQARHVFLEGCGLPQAWAGQRQWRILQAGFGAGLNFLAAWRAWKDDPSRPGLLHFCSIEASPSPADAIVLGAQEDDALLPLARELAAQWWGLLPGVHRLAFEDGRVLLTLCIGDAREQVQQQAFAADSVFLRDTADLPTLKAVTRLCRRGMRLATPDVPDQVRRDLHQCGFVMESRERVGLAGRFDPSWQVREGATQLAPSTAIVIGAGLAGAAAAASLARRDWDVHVLDAATEPAQGASALPAGLLAPHASPDDNLLSRLSRAGVRMTLRESEMRLRAGEDWSRSGALERRADRAAADLGTDGQPWQAARADGLWHAAAAWIKPATLVRAWLATPGVRWTGAARVTSIEAREPGWRVHLADGTQHDATLVVVAAALGSAALLPALQLHAVRGQVSWDLHDGPALTPAPVNGNGHFLPDVPLAGGRAWLSGSTYGRGDLDTQPRHEDQLANLERMRSLLPDVAAQLADRIKRGEAKAWCGVRCASSDRRPVVGELAPGLWVSTAMGSRGLTFAHLAAELLGARLHAEPLPLPVRLVQALDANR</sequence>
<dbReference type="EC" id="2.1.1.61" evidence="12"/>
<dbReference type="GO" id="GO:0005737">
    <property type="term" value="C:cytoplasm"/>
    <property type="evidence" value="ECO:0007669"/>
    <property type="project" value="TreeGrafter"/>
</dbReference>
<dbReference type="PANTHER" id="PTHR13847">
    <property type="entry name" value="SARCOSINE DEHYDROGENASE-RELATED"/>
    <property type="match status" value="1"/>
</dbReference>
<dbReference type="Pfam" id="PF01266">
    <property type="entry name" value="DAO"/>
    <property type="match status" value="1"/>
</dbReference>
<dbReference type="Gene3D" id="3.40.50.150">
    <property type="entry name" value="Vaccinia Virus protein VP39"/>
    <property type="match status" value="1"/>
</dbReference>
<evidence type="ECO:0000256" key="9">
    <source>
        <dbReference type="ARBA" id="ARBA00023268"/>
    </source>
</evidence>
<keyword evidence="8" id="KW-0560">Oxidoreductase</keyword>
<comment type="caution">
    <text evidence="12">The sequence shown here is derived from an EMBL/GenBank/DDBJ whole genome shotgun (WGS) entry which is preliminary data.</text>
</comment>
<dbReference type="Gene3D" id="3.30.9.10">
    <property type="entry name" value="D-Amino Acid Oxidase, subunit A, domain 2"/>
    <property type="match status" value="1"/>
</dbReference>
<dbReference type="EMBL" id="JAEDAO010000001">
    <property type="protein sequence ID" value="MBK0393518.1"/>
    <property type="molecule type" value="Genomic_DNA"/>
</dbReference>
<evidence type="ECO:0000259" key="11">
    <source>
        <dbReference type="Pfam" id="PF05430"/>
    </source>
</evidence>
<keyword evidence="1" id="KW-0963">Cytoplasm</keyword>
<keyword evidence="13" id="KW-1185">Reference proteome</keyword>
<keyword evidence="2 12" id="KW-0489">Methyltransferase</keyword>
<feature type="domain" description="FAD dependent oxidoreductase" evidence="10">
    <location>
        <begin position="213"/>
        <end position="531"/>
    </location>
</feature>
<evidence type="ECO:0000259" key="10">
    <source>
        <dbReference type="Pfam" id="PF01266"/>
    </source>
</evidence>
<dbReference type="InterPro" id="IPR006076">
    <property type="entry name" value="FAD-dep_OxRdtase"/>
</dbReference>
<keyword evidence="7" id="KW-0274">FAD</keyword>
<name>A0A934US96_9BURK</name>
<dbReference type="Pfam" id="PF05430">
    <property type="entry name" value="Methyltransf_30"/>
    <property type="match status" value="1"/>
</dbReference>
<accession>A0A934US96</accession>
<evidence type="ECO:0000256" key="1">
    <source>
        <dbReference type="ARBA" id="ARBA00022490"/>
    </source>
</evidence>
<evidence type="ECO:0000256" key="7">
    <source>
        <dbReference type="ARBA" id="ARBA00022827"/>
    </source>
</evidence>
<dbReference type="GO" id="GO:0008033">
    <property type="term" value="P:tRNA processing"/>
    <property type="evidence" value="ECO:0007669"/>
    <property type="project" value="UniProtKB-KW"/>
</dbReference>
<dbReference type="NCBIfam" id="TIGR03197">
    <property type="entry name" value="MnmC_Cterm"/>
    <property type="match status" value="1"/>
</dbReference>
<protein>
    <submittedName>
        <fullName evidence="12">FAD-dependent 5-carboxymethylaminomethyl-2-thiouridine(34) oxidoreductase MnmC</fullName>
        <ecNumber evidence="12">2.1.1.61</ecNumber>
    </submittedName>
</protein>
<gene>
    <name evidence="12" type="primary">mnmC</name>
    <name evidence="12" type="ORF">I8E28_13035</name>
</gene>
<feature type="domain" description="MnmC-like methyltransferase" evidence="11">
    <location>
        <begin position="90"/>
        <end position="189"/>
    </location>
</feature>
<evidence type="ECO:0000256" key="4">
    <source>
        <dbReference type="ARBA" id="ARBA00022679"/>
    </source>
</evidence>
<keyword evidence="3" id="KW-0285">Flavoprotein</keyword>
<dbReference type="RefSeq" id="WP_200788483.1">
    <property type="nucleotide sequence ID" value="NZ_JAEDAO010000001.1"/>
</dbReference>
<dbReference type="GO" id="GO:0032259">
    <property type="term" value="P:methylation"/>
    <property type="evidence" value="ECO:0007669"/>
    <property type="project" value="UniProtKB-KW"/>
</dbReference>
<evidence type="ECO:0000313" key="12">
    <source>
        <dbReference type="EMBL" id="MBK0393518.1"/>
    </source>
</evidence>
<dbReference type="SUPFAM" id="SSF51905">
    <property type="entry name" value="FAD/NAD(P)-binding domain"/>
    <property type="match status" value="1"/>
</dbReference>
<proteinExistence type="predicted"/>
<dbReference type="InterPro" id="IPR017610">
    <property type="entry name" value="tRNA_S-uridine_synth_MnmC_C"/>
</dbReference>
<dbReference type="AlphaFoldDB" id="A0A934US96"/>
<dbReference type="InterPro" id="IPR029063">
    <property type="entry name" value="SAM-dependent_MTases_sf"/>
</dbReference>
<dbReference type="GO" id="GO:0016645">
    <property type="term" value="F:oxidoreductase activity, acting on the CH-NH group of donors"/>
    <property type="evidence" value="ECO:0007669"/>
    <property type="project" value="InterPro"/>
</dbReference>
<evidence type="ECO:0000256" key="2">
    <source>
        <dbReference type="ARBA" id="ARBA00022603"/>
    </source>
</evidence>
<evidence type="ECO:0000313" key="13">
    <source>
        <dbReference type="Proteomes" id="UP000617041"/>
    </source>
</evidence>
<dbReference type="Proteomes" id="UP000617041">
    <property type="component" value="Unassembled WGS sequence"/>
</dbReference>
<dbReference type="InterPro" id="IPR008471">
    <property type="entry name" value="MnmC-like_methylTransf"/>
</dbReference>
<keyword evidence="5" id="KW-0949">S-adenosyl-L-methionine</keyword>
<evidence type="ECO:0000256" key="8">
    <source>
        <dbReference type="ARBA" id="ARBA00023002"/>
    </source>
</evidence>
<evidence type="ECO:0000256" key="5">
    <source>
        <dbReference type="ARBA" id="ARBA00022691"/>
    </source>
</evidence>
<keyword evidence="9" id="KW-0511">Multifunctional enzyme</keyword>
<dbReference type="InterPro" id="IPR036188">
    <property type="entry name" value="FAD/NAD-bd_sf"/>
</dbReference>
<dbReference type="GO" id="GO:0004808">
    <property type="term" value="F:tRNA (5-methylaminomethyl-2-thiouridylate)(34)-methyltransferase activity"/>
    <property type="evidence" value="ECO:0007669"/>
    <property type="project" value="UniProtKB-EC"/>
</dbReference>
<evidence type="ECO:0000256" key="3">
    <source>
        <dbReference type="ARBA" id="ARBA00022630"/>
    </source>
</evidence>
<evidence type="ECO:0000256" key="6">
    <source>
        <dbReference type="ARBA" id="ARBA00022694"/>
    </source>
</evidence>
<organism evidence="12 13">
    <name type="scientific">Ramlibacter algicola</name>
    <dbReference type="NCBI Taxonomy" id="2795217"/>
    <lineage>
        <taxon>Bacteria</taxon>
        <taxon>Pseudomonadati</taxon>
        <taxon>Pseudomonadota</taxon>
        <taxon>Betaproteobacteria</taxon>
        <taxon>Burkholderiales</taxon>
        <taxon>Comamonadaceae</taxon>
        <taxon>Ramlibacter</taxon>
    </lineage>
</organism>